<evidence type="ECO:0000256" key="7">
    <source>
        <dbReference type="HAMAP-Rule" id="MF_00090"/>
    </source>
</evidence>
<comment type="function">
    <text evidence="7">Catalyzes the methyl esterification of L-isoaspartyl residues in peptides and proteins that result from spontaneous decomposition of normal L-aspartyl and L-asparaginyl residues. It plays a role in the repair and/or degradation of damaged proteins.</text>
</comment>
<evidence type="ECO:0000256" key="1">
    <source>
        <dbReference type="ARBA" id="ARBA00004496"/>
    </source>
</evidence>
<dbReference type="InterPro" id="IPR000682">
    <property type="entry name" value="PCMT"/>
</dbReference>
<sequence length="216" mass="23913">MSDRYVTSREKMVREQLVSRNITDERTLAAMGEVPRHYFVDDAMGGRAYGDYPLPIGAGQTISQPYIVAFMTQSLQLGGSESVLEIGTGSGYQAAVLSKLCRRVYTVERINSLLAGARKVFDRLRYFNIRSKLDDGTLGWPEHGPYDAIIVTAGGPEIPQPLIDQLADPGRLVIPIGDRHTQGLELLVKKDGQVETRRLANVRFVDLVGEYGWSGK</sequence>
<comment type="catalytic activity">
    <reaction evidence="7">
        <text>[protein]-L-isoaspartate + S-adenosyl-L-methionine = [protein]-L-isoaspartate alpha-methyl ester + S-adenosyl-L-homocysteine</text>
        <dbReference type="Rhea" id="RHEA:12705"/>
        <dbReference type="Rhea" id="RHEA-COMP:12143"/>
        <dbReference type="Rhea" id="RHEA-COMP:12144"/>
        <dbReference type="ChEBI" id="CHEBI:57856"/>
        <dbReference type="ChEBI" id="CHEBI:59789"/>
        <dbReference type="ChEBI" id="CHEBI:90596"/>
        <dbReference type="ChEBI" id="CHEBI:90598"/>
        <dbReference type="EC" id="2.1.1.77"/>
    </reaction>
</comment>
<evidence type="ECO:0000313" key="8">
    <source>
        <dbReference type="EMBL" id="BCL59314.1"/>
    </source>
</evidence>
<organism evidence="8 9">
    <name type="scientific">Desulfomarina profundi</name>
    <dbReference type="NCBI Taxonomy" id="2772557"/>
    <lineage>
        <taxon>Bacteria</taxon>
        <taxon>Pseudomonadati</taxon>
        <taxon>Thermodesulfobacteriota</taxon>
        <taxon>Desulfobulbia</taxon>
        <taxon>Desulfobulbales</taxon>
        <taxon>Desulfobulbaceae</taxon>
        <taxon>Desulfomarina</taxon>
    </lineage>
</organism>
<dbReference type="Proteomes" id="UP000826725">
    <property type="component" value="Chromosome"/>
</dbReference>
<dbReference type="FunFam" id="3.40.50.150:FF:000010">
    <property type="entry name" value="Protein-L-isoaspartate O-methyltransferase"/>
    <property type="match status" value="1"/>
</dbReference>
<dbReference type="Pfam" id="PF01135">
    <property type="entry name" value="PCMT"/>
    <property type="match status" value="1"/>
</dbReference>
<dbReference type="GO" id="GO:0005737">
    <property type="term" value="C:cytoplasm"/>
    <property type="evidence" value="ECO:0007669"/>
    <property type="project" value="UniProtKB-SubCell"/>
</dbReference>
<keyword evidence="4 7" id="KW-0489">Methyltransferase</keyword>
<dbReference type="GO" id="GO:0030091">
    <property type="term" value="P:protein repair"/>
    <property type="evidence" value="ECO:0007669"/>
    <property type="project" value="UniProtKB-UniRule"/>
</dbReference>
<reference evidence="8" key="1">
    <citation type="submission" date="2020-09" db="EMBL/GenBank/DDBJ databases">
        <title>Desulfogranum mesoprofundum gen. nov., sp. nov., a novel mesophilic, sulfate-reducing chemolithoautotroph isolated from a deep-sea hydrothermal vent chimney in the Suiyo Seamount.</title>
        <authorList>
            <person name="Hashimoto Y."/>
            <person name="Nakagawa S."/>
        </authorList>
    </citation>
    <scope>NUCLEOTIDE SEQUENCE</scope>
    <source>
        <strain evidence="8">KT2</strain>
    </source>
</reference>
<evidence type="ECO:0000256" key="5">
    <source>
        <dbReference type="ARBA" id="ARBA00022679"/>
    </source>
</evidence>
<proteinExistence type="inferred from homology"/>
<evidence type="ECO:0000256" key="4">
    <source>
        <dbReference type="ARBA" id="ARBA00022603"/>
    </source>
</evidence>
<dbReference type="KEGG" id="dbk:DGMP_00070"/>
<dbReference type="PANTHER" id="PTHR11579">
    <property type="entry name" value="PROTEIN-L-ISOASPARTATE O-METHYLTRANSFERASE"/>
    <property type="match status" value="1"/>
</dbReference>
<dbReference type="HAMAP" id="MF_00090">
    <property type="entry name" value="PIMT"/>
    <property type="match status" value="1"/>
</dbReference>
<protein>
    <recommendedName>
        <fullName evidence="7">Protein-L-isoaspartate O-methyltransferase</fullName>
        <ecNumber evidence="7">2.1.1.77</ecNumber>
    </recommendedName>
    <alternativeName>
        <fullName evidence="7">L-isoaspartyl protein carboxyl methyltransferase</fullName>
    </alternativeName>
    <alternativeName>
        <fullName evidence="7">Protein L-isoaspartyl methyltransferase</fullName>
    </alternativeName>
    <alternativeName>
        <fullName evidence="7">Protein-beta-aspartate methyltransferase</fullName>
        <shortName evidence="7">PIMT</shortName>
    </alternativeName>
</protein>
<dbReference type="GO" id="GO:0032259">
    <property type="term" value="P:methylation"/>
    <property type="evidence" value="ECO:0007669"/>
    <property type="project" value="UniProtKB-KW"/>
</dbReference>
<dbReference type="PANTHER" id="PTHR11579:SF0">
    <property type="entry name" value="PROTEIN-L-ISOASPARTATE(D-ASPARTATE) O-METHYLTRANSFERASE"/>
    <property type="match status" value="1"/>
</dbReference>
<name>A0A8D5JFW1_9BACT</name>
<dbReference type="GO" id="GO:0004719">
    <property type="term" value="F:protein-L-isoaspartate (D-aspartate) O-methyltransferase activity"/>
    <property type="evidence" value="ECO:0007669"/>
    <property type="project" value="UniProtKB-UniRule"/>
</dbReference>
<dbReference type="CDD" id="cd02440">
    <property type="entry name" value="AdoMet_MTases"/>
    <property type="match status" value="1"/>
</dbReference>
<keyword evidence="9" id="KW-1185">Reference proteome</keyword>
<comment type="similarity">
    <text evidence="2 7">Belongs to the methyltransferase superfamily. L-isoaspartyl/D-aspartyl protein methyltransferase family.</text>
</comment>
<accession>A0A8D5JFW1</accession>
<dbReference type="EC" id="2.1.1.77" evidence="7"/>
<feature type="active site" evidence="7">
    <location>
        <position position="63"/>
    </location>
</feature>
<dbReference type="AlphaFoldDB" id="A0A8D5JFW1"/>
<comment type="subcellular location">
    <subcellularLocation>
        <location evidence="1 7">Cytoplasm</location>
    </subcellularLocation>
</comment>
<evidence type="ECO:0000313" key="9">
    <source>
        <dbReference type="Proteomes" id="UP000826725"/>
    </source>
</evidence>
<dbReference type="NCBIfam" id="TIGR00080">
    <property type="entry name" value="pimt"/>
    <property type="match status" value="1"/>
</dbReference>
<evidence type="ECO:0000256" key="6">
    <source>
        <dbReference type="ARBA" id="ARBA00022691"/>
    </source>
</evidence>
<evidence type="ECO:0000256" key="2">
    <source>
        <dbReference type="ARBA" id="ARBA00005369"/>
    </source>
</evidence>
<dbReference type="PROSITE" id="PS01279">
    <property type="entry name" value="PCMT"/>
    <property type="match status" value="1"/>
</dbReference>
<dbReference type="EMBL" id="AP024086">
    <property type="protein sequence ID" value="BCL59314.1"/>
    <property type="molecule type" value="Genomic_DNA"/>
</dbReference>
<dbReference type="NCBIfam" id="NF001453">
    <property type="entry name" value="PRK00312.1"/>
    <property type="match status" value="1"/>
</dbReference>
<keyword evidence="3 7" id="KW-0963">Cytoplasm</keyword>
<gene>
    <name evidence="7 8" type="primary">pcm</name>
    <name evidence="8" type="ORF">DGMP_00070</name>
</gene>
<evidence type="ECO:0000256" key="3">
    <source>
        <dbReference type="ARBA" id="ARBA00022490"/>
    </source>
</evidence>
<keyword evidence="5 7" id="KW-0808">Transferase</keyword>
<keyword evidence="6 7" id="KW-0949">S-adenosyl-L-methionine</keyword>